<dbReference type="GO" id="GO:0008767">
    <property type="term" value="F:UDP-galactopyranose mutase activity"/>
    <property type="evidence" value="ECO:0007669"/>
    <property type="project" value="InterPro"/>
</dbReference>
<dbReference type="GO" id="GO:0050660">
    <property type="term" value="F:flavin adenine dinucleotide binding"/>
    <property type="evidence" value="ECO:0007669"/>
    <property type="project" value="TreeGrafter"/>
</dbReference>
<dbReference type="EMBL" id="CP003740">
    <property type="protein sequence ID" value="AGI69090.1"/>
    <property type="molecule type" value="Genomic_DNA"/>
</dbReference>
<dbReference type="STRING" id="391626.OAN307_c36200"/>
<keyword evidence="3" id="KW-1185">Reference proteome</keyword>
<dbReference type="Pfam" id="PF13450">
    <property type="entry name" value="NAD_binding_8"/>
    <property type="match status" value="1"/>
</dbReference>
<dbReference type="GO" id="GO:0005829">
    <property type="term" value="C:cytosol"/>
    <property type="evidence" value="ECO:0007669"/>
    <property type="project" value="TreeGrafter"/>
</dbReference>
<sequence>MRILIVGAGFAGSTYARIGAESGHKVHLIDSKTHLGGSAHDRLIEGLRVSDYGPHLFNTSNMRVVSFLSRFTEWTPYIHRGNVCLPNDVTLPFPLNLDSLESLRSIGYSADPATAKVQLTQDTTARQWLRSILSDELVELFFERYVRKMWGISLDELPASIVRRVKIRNNHETSAFPNSQFQALPKNGYAALFNHMLDHPNRLCCTNRPYGVLPLTPDGFSLQ</sequence>
<dbReference type="Proteomes" id="UP000005307">
    <property type="component" value="Chromosome"/>
</dbReference>
<dbReference type="KEGG" id="oat:OAN307_c36200"/>
<dbReference type="InterPro" id="IPR015899">
    <property type="entry name" value="UDP-GalPyranose_mutase_C"/>
</dbReference>
<dbReference type="eggNOG" id="COG0562">
    <property type="taxonomic scope" value="Bacteria"/>
</dbReference>
<dbReference type="SUPFAM" id="SSF51971">
    <property type="entry name" value="Nucleotide-binding domain"/>
    <property type="match status" value="1"/>
</dbReference>
<evidence type="ECO:0000259" key="1">
    <source>
        <dbReference type="Pfam" id="PF03275"/>
    </source>
</evidence>
<dbReference type="Pfam" id="PF03275">
    <property type="entry name" value="GLF"/>
    <property type="match status" value="1"/>
</dbReference>
<accession>M9RGY5</accession>
<protein>
    <recommendedName>
        <fullName evidence="1">UDP-galactopyranose mutase C-terminal domain-containing protein</fullName>
    </recommendedName>
</protein>
<feature type="domain" description="UDP-galactopyranose mutase C-terminal" evidence="1">
    <location>
        <begin position="141"/>
        <end position="201"/>
    </location>
</feature>
<dbReference type="AlphaFoldDB" id="M9RGY5"/>
<dbReference type="OrthoDB" id="9769600at2"/>
<dbReference type="PANTHER" id="PTHR21197">
    <property type="entry name" value="UDP-GALACTOPYRANOSE MUTASE"/>
    <property type="match status" value="1"/>
</dbReference>
<dbReference type="PANTHER" id="PTHR21197:SF0">
    <property type="entry name" value="UDP-GALACTOPYRANOSE MUTASE"/>
    <property type="match status" value="1"/>
</dbReference>
<evidence type="ECO:0000313" key="2">
    <source>
        <dbReference type="EMBL" id="AGI69090.1"/>
    </source>
</evidence>
<name>M9RGY5_9RHOB</name>
<proteinExistence type="predicted"/>
<dbReference type="Gene3D" id="3.40.50.720">
    <property type="entry name" value="NAD(P)-binding Rossmann-like Domain"/>
    <property type="match status" value="2"/>
</dbReference>
<organism evidence="2 3">
    <name type="scientific">Octadecabacter antarcticus 307</name>
    <dbReference type="NCBI Taxonomy" id="391626"/>
    <lineage>
        <taxon>Bacteria</taxon>
        <taxon>Pseudomonadati</taxon>
        <taxon>Pseudomonadota</taxon>
        <taxon>Alphaproteobacteria</taxon>
        <taxon>Rhodobacterales</taxon>
        <taxon>Roseobacteraceae</taxon>
        <taxon>Octadecabacter</taxon>
    </lineage>
</organism>
<dbReference type="HOGENOM" id="CLU_042118_2_0_5"/>
<dbReference type="RefSeq" id="WP_015501048.1">
    <property type="nucleotide sequence ID" value="NC_020911.1"/>
</dbReference>
<evidence type="ECO:0000313" key="3">
    <source>
        <dbReference type="Proteomes" id="UP000005307"/>
    </source>
</evidence>
<gene>
    <name evidence="2" type="ORF">OAN307_c36200</name>
</gene>
<reference evidence="2 3" key="1">
    <citation type="journal article" date="2013" name="PLoS ONE">
        <title>Poles Apart: Arctic and Antarctic Octadecabacter strains Share High Genome Plasticity and a New Type of Xanthorhodopsin.</title>
        <authorList>
            <person name="Vollmers J."/>
            <person name="Voget S."/>
            <person name="Dietrich S."/>
            <person name="Gollnow K."/>
            <person name="Smits M."/>
            <person name="Meyer K."/>
            <person name="Brinkhoff T."/>
            <person name="Simon M."/>
            <person name="Daniel R."/>
        </authorList>
    </citation>
    <scope>NUCLEOTIDE SEQUENCE [LARGE SCALE GENOMIC DNA]</scope>
    <source>
        <strain evidence="2 3">307</strain>
    </source>
</reference>